<dbReference type="RefSeq" id="WP_116415816.1">
    <property type="nucleotide sequence ID" value="NZ_NBWZ01000001.1"/>
</dbReference>
<evidence type="ECO:0008006" key="6">
    <source>
        <dbReference type="Google" id="ProtNLM"/>
    </source>
</evidence>
<dbReference type="EMBL" id="NBWZ01000001">
    <property type="protein sequence ID" value="RFA10440.1"/>
    <property type="molecule type" value="Genomic_DNA"/>
</dbReference>
<dbReference type="PROSITE" id="PS00175">
    <property type="entry name" value="PG_MUTASE"/>
    <property type="match status" value="1"/>
</dbReference>
<dbReference type="InterPro" id="IPR029033">
    <property type="entry name" value="His_PPase_superfam"/>
</dbReference>
<name>A0A3E0VLY4_9MICO</name>
<proteinExistence type="predicted"/>
<dbReference type="PANTHER" id="PTHR48100:SF1">
    <property type="entry name" value="HISTIDINE PHOSPHATASE FAMILY PROTEIN-RELATED"/>
    <property type="match status" value="1"/>
</dbReference>
<dbReference type="PANTHER" id="PTHR48100">
    <property type="entry name" value="BROAD-SPECIFICITY PHOSPHATASE YOR283W-RELATED"/>
    <property type="match status" value="1"/>
</dbReference>
<protein>
    <recommendedName>
        <fullName evidence="6">Histidine phosphatase family protein</fullName>
    </recommendedName>
</protein>
<dbReference type="InterPro" id="IPR013078">
    <property type="entry name" value="His_Pase_superF_clade-1"/>
</dbReference>
<dbReference type="GO" id="GO:0016791">
    <property type="term" value="F:phosphatase activity"/>
    <property type="evidence" value="ECO:0007669"/>
    <property type="project" value="TreeGrafter"/>
</dbReference>
<dbReference type="OrthoDB" id="4131070at2"/>
<evidence type="ECO:0000313" key="5">
    <source>
        <dbReference type="Proteomes" id="UP000256486"/>
    </source>
</evidence>
<gene>
    <name evidence="4" type="ORF">B7R54_15445</name>
</gene>
<feature type="binding site" evidence="3">
    <location>
        <begin position="12"/>
        <end position="19"/>
    </location>
    <ligand>
        <name>substrate</name>
    </ligand>
</feature>
<evidence type="ECO:0000256" key="1">
    <source>
        <dbReference type="ARBA" id="ARBA00023152"/>
    </source>
</evidence>
<evidence type="ECO:0000256" key="2">
    <source>
        <dbReference type="ARBA" id="ARBA00023235"/>
    </source>
</evidence>
<dbReference type="AlphaFoldDB" id="A0A3E0VLY4"/>
<organism evidence="4 5">
    <name type="scientific">Subtercola boreus</name>
    <dbReference type="NCBI Taxonomy" id="120213"/>
    <lineage>
        <taxon>Bacteria</taxon>
        <taxon>Bacillati</taxon>
        <taxon>Actinomycetota</taxon>
        <taxon>Actinomycetes</taxon>
        <taxon>Micrococcales</taxon>
        <taxon>Microbacteriaceae</taxon>
        <taxon>Subtercola</taxon>
    </lineage>
</organism>
<comment type="caution">
    <text evidence="4">The sequence shown here is derived from an EMBL/GenBank/DDBJ whole genome shotgun (WGS) entry which is preliminary data.</text>
</comment>
<evidence type="ECO:0000313" key="4">
    <source>
        <dbReference type="EMBL" id="RFA10440.1"/>
    </source>
</evidence>
<dbReference type="SMART" id="SM00855">
    <property type="entry name" value="PGAM"/>
    <property type="match status" value="1"/>
</dbReference>
<dbReference type="Proteomes" id="UP000256486">
    <property type="component" value="Unassembled WGS sequence"/>
</dbReference>
<dbReference type="CDD" id="cd07067">
    <property type="entry name" value="HP_PGM_like"/>
    <property type="match status" value="1"/>
</dbReference>
<dbReference type="Pfam" id="PF00300">
    <property type="entry name" value="His_Phos_1"/>
    <property type="match status" value="2"/>
</dbReference>
<evidence type="ECO:0000256" key="3">
    <source>
        <dbReference type="PIRSR" id="PIRSR613078-2"/>
    </source>
</evidence>
<keyword evidence="5" id="KW-1185">Reference proteome</keyword>
<keyword evidence="2" id="KW-0413">Isomerase</keyword>
<feature type="binding site" evidence="3">
    <location>
        <position position="62"/>
    </location>
    <ligand>
        <name>substrate</name>
    </ligand>
</feature>
<dbReference type="Gene3D" id="3.40.50.1240">
    <property type="entry name" value="Phosphoglycerate mutase-like"/>
    <property type="match status" value="1"/>
</dbReference>
<dbReference type="SUPFAM" id="SSF53254">
    <property type="entry name" value="Phosphoglycerate mutase-like"/>
    <property type="match status" value="1"/>
</dbReference>
<sequence length="244" mass="25406">MTDSTLRIHLVRHGETLFNVRHQLQGWCDSPLTPRGLRQVAALGEFFRGIPLVAAFSSDLTRTRATTAGALAGHPHLTAEWMPALREWNFGGWEGQPNPSLWTPLFEASGYVYGNRGHWDELTVEGPDAVIDQVAASDPSGMAEDAAAVNARMREAVAAIEAVAGAVTSSGTDGDILVVAHGAVLQSLVPLLVPGGRIAPGYPNCGVTTVTVSGGVAVLSEVDASCALLDEPGPELVLPGALAG</sequence>
<dbReference type="InterPro" id="IPR050275">
    <property type="entry name" value="PGM_Phosphatase"/>
</dbReference>
<dbReference type="InterPro" id="IPR001345">
    <property type="entry name" value="PG/BPGM_mutase_AS"/>
</dbReference>
<accession>A0A3E0VLY4</accession>
<keyword evidence="1" id="KW-0324">Glycolysis</keyword>
<reference evidence="4 5" key="1">
    <citation type="submission" date="2017-04" db="EMBL/GenBank/DDBJ databases">
        <title>Comparative genome analysis of Subtercola boreus.</title>
        <authorList>
            <person name="Cho Y.-J."/>
            <person name="Cho A."/>
            <person name="Kim O.-S."/>
            <person name="Lee J.-I."/>
        </authorList>
    </citation>
    <scope>NUCLEOTIDE SEQUENCE [LARGE SCALE GENOMIC DNA]</scope>
    <source>
        <strain evidence="4 5">K300</strain>
    </source>
</reference>
<dbReference type="GO" id="GO:0005737">
    <property type="term" value="C:cytoplasm"/>
    <property type="evidence" value="ECO:0007669"/>
    <property type="project" value="TreeGrafter"/>
</dbReference>